<evidence type="ECO:0000259" key="3">
    <source>
        <dbReference type="PROSITE" id="PS51304"/>
    </source>
</evidence>
<dbReference type="AlphaFoldDB" id="A0A9W7WSG5"/>
<proteinExistence type="predicted"/>
<dbReference type="GO" id="GO:0016936">
    <property type="term" value="F:galactoside binding"/>
    <property type="evidence" value="ECO:0007669"/>
    <property type="project" value="TreeGrafter"/>
</dbReference>
<evidence type="ECO:0000313" key="4">
    <source>
        <dbReference type="EMBL" id="KAI7807438.1"/>
    </source>
</evidence>
<dbReference type="Pfam" id="PF00337">
    <property type="entry name" value="Gal-bind_lectin"/>
    <property type="match status" value="1"/>
</dbReference>
<dbReference type="GO" id="GO:0043236">
    <property type="term" value="F:laminin binding"/>
    <property type="evidence" value="ECO:0007669"/>
    <property type="project" value="TreeGrafter"/>
</dbReference>
<dbReference type="SMART" id="SM00908">
    <property type="entry name" value="Gal-bind_lectin"/>
    <property type="match status" value="1"/>
</dbReference>
<sequence>MVFTVKDMSFNAGTELKISGKVKSDCEGFSVNVGHDCDNIALHFNPRFTQSGDSRVIICNSNLGGWGDEHREPSFPFEHGQEFKVSITFNNETFYIKLPDGNMMSFPNRHGDDSFGHVHVYGDVKVHSVKVK</sequence>
<keyword evidence="1 2" id="KW-0430">Lectin</keyword>
<dbReference type="GO" id="GO:0005615">
    <property type="term" value="C:extracellular space"/>
    <property type="evidence" value="ECO:0007669"/>
    <property type="project" value="TreeGrafter"/>
</dbReference>
<dbReference type="InterPro" id="IPR044156">
    <property type="entry name" value="Galectin-like"/>
</dbReference>
<dbReference type="PANTHER" id="PTHR11346">
    <property type="entry name" value="GALECTIN"/>
    <property type="match status" value="1"/>
</dbReference>
<dbReference type="SMART" id="SM00276">
    <property type="entry name" value="GLECT"/>
    <property type="match status" value="1"/>
</dbReference>
<keyword evidence="5" id="KW-1185">Reference proteome</keyword>
<comment type="caution">
    <text evidence="4">The sequence shown here is derived from an EMBL/GenBank/DDBJ whole genome shotgun (WGS) entry which is preliminary data.</text>
</comment>
<dbReference type="SUPFAM" id="SSF49899">
    <property type="entry name" value="Concanavalin A-like lectins/glucanases"/>
    <property type="match status" value="1"/>
</dbReference>
<feature type="domain" description="Galectin" evidence="3">
    <location>
        <begin position="2"/>
        <end position="132"/>
    </location>
</feature>
<evidence type="ECO:0000313" key="5">
    <source>
        <dbReference type="Proteomes" id="UP001059041"/>
    </source>
</evidence>
<protein>
    <recommendedName>
        <fullName evidence="2">Galectin</fullName>
    </recommendedName>
</protein>
<dbReference type="PANTHER" id="PTHR11346:SF97">
    <property type="entry name" value="GALECTIN-1"/>
    <property type="match status" value="1"/>
</dbReference>
<dbReference type="PROSITE" id="PS51304">
    <property type="entry name" value="GALECTIN"/>
    <property type="match status" value="1"/>
</dbReference>
<name>A0A9W7WSG5_TRIRA</name>
<dbReference type="Gene3D" id="2.60.120.200">
    <property type="match status" value="1"/>
</dbReference>
<dbReference type="InterPro" id="IPR013320">
    <property type="entry name" value="ConA-like_dom_sf"/>
</dbReference>
<dbReference type="Proteomes" id="UP001059041">
    <property type="component" value="Linkage Group LG7"/>
</dbReference>
<organism evidence="4 5">
    <name type="scientific">Triplophysa rosa</name>
    <name type="common">Cave loach</name>
    <dbReference type="NCBI Taxonomy" id="992332"/>
    <lineage>
        <taxon>Eukaryota</taxon>
        <taxon>Metazoa</taxon>
        <taxon>Chordata</taxon>
        <taxon>Craniata</taxon>
        <taxon>Vertebrata</taxon>
        <taxon>Euteleostomi</taxon>
        <taxon>Actinopterygii</taxon>
        <taxon>Neopterygii</taxon>
        <taxon>Teleostei</taxon>
        <taxon>Ostariophysi</taxon>
        <taxon>Cypriniformes</taxon>
        <taxon>Nemacheilidae</taxon>
        <taxon>Triplophysa</taxon>
    </lineage>
</organism>
<evidence type="ECO:0000256" key="2">
    <source>
        <dbReference type="RuleBase" id="RU102079"/>
    </source>
</evidence>
<accession>A0A9W7WSG5</accession>
<dbReference type="GO" id="GO:0030246">
    <property type="term" value="F:carbohydrate binding"/>
    <property type="evidence" value="ECO:0007669"/>
    <property type="project" value="UniProtKB-UniRule"/>
</dbReference>
<dbReference type="EMBL" id="JAFHDT010000007">
    <property type="protein sequence ID" value="KAI7807438.1"/>
    <property type="molecule type" value="Genomic_DNA"/>
</dbReference>
<gene>
    <name evidence="4" type="ORF">IRJ41_003906</name>
</gene>
<dbReference type="CDD" id="cd00070">
    <property type="entry name" value="GLECT"/>
    <property type="match status" value="1"/>
</dbReference>
<dbReference type="FunFam" id="2.60.120.200:FF:000021">
    <property type="entry name" value="Galectin"/>
    <property type="match status" value="1"/>
</dbReference>
<evidence type="ECO:0000256" key="1">
    <source>
        <dbReference type="ARBA" id="ARBA00022734"/>
    </source>
</evidence>
<reference evidence="4" key="1">
    <citation type="submission" date="2021-02" db="EMBL/GenBank/DDBJ databases">
        <title>Comparative genomics reveals that relaxation of natural selection precedes convergent phenotypic evolution of cavefish.</title>
        <authorList>
            <person name="Peng Z."/>
        </authorList>
    </citation>
    <scope>NUCLEOTIDE SEQUENCE</scope>
    <source>
        <tissue evidence="4">Muscle</tissue>
    </source>
</reference>
<dbReference type="InterPro" id="IPR001079">
    <property type="entry name" value="Galectin_CRD"/>
</dbReference>